<feature type="compositionally biased region" description="Gly residues" evidence="1">
    <location>
        <begin position="624"/>
        <end position="636"/>
    </location>
</feature>
<dbReference type="PANTHER" id="PTHR13165:SF0">
    <property type="entry name" value="SERRATE RNA EFFECTOR MOLECULE HOMOLOG"/>
    <property type="match status" value="1"/>
</dbReference>
<feature type="compositionally biased region" description="Polar residues" evidence="1">
    <location>
        <begin position="728"/>
        <end position="738"/>
    </location>
</feature>
<dbReference type="InterPro" id="IPR021933">
    <property type="entry name" value="SERRATE/Ars2_N"/>
</dbReference>
<dbReference type="InterPro" id="IPR013087">
    <property type="entry name" value="Znf_C2H2_type"/>
</dbReference>
<organism evidence="3">
    <name type="scientific">Aureoumbra lagunensis</name>
    <dbReference type="NCBI Taxonomy" id="44058"/>
    <lineage>
        <taxon>Eukaryota</taxon>
        <taxon>Sar</taxon>
        <taxon>Stramenopiles</taxon>
        <taxon>Ochrophyta</taxon>
        <taxon>Pelagophyceae</taxon>
        <taxon>Pelagomonadales</taxon>
        <taxon>Aureoumbra</taxon>
    </lineage>
</organism>
<feature type="region of interest" description="Disordered" evidence="1">
    <location>
        <begin position="601"/>
        <end position="672"/>
    </location>
</feature>
<dbReference type="PROSITE" id="PS00028">
    <property type="entry name" value="ZINC_FINGER_C2H2_1"/>
    <property type="match status" value="1"/>
</dbReference>
<dbReference type="Pfam" id="PF12066">
    <property type="entry name" value="SERRATE_Ars2_N"/>
    <property type="match status" value="1"/>
</dbReference>
<dbReference type="InterPro" id="IPR039727">
    <property type="entry name" value="SE/Ars2"/>
</dbReference>
<dbReference type="EMBL" id="HBIJ01002858">
    <property type="protein sequence ID" value="CAE0361235.1"/>
    <property type="molecule type" value="Transcribed_RNA"/>
</dbReference>
<sequence>MSGRMSPLRSYRDFVASQRDDSDPGTYARRYSEYRRGYAREIIRHFFEQRVDFEWFRDHYDPLALAKRMEARKERAARHAEAFFTEAVVSEHHVEEDKLVREKEIVQRASLDPVLLSDDQEEKEDSLNFESSMHMLPDHKAKRCVLIPNIPSSITKKAIEHALSTQLEDKSTDDEQIEYRLLQSDPSRRKRNGFDYDVWLILNSDENGARAEEILHDISIELPVPPGVVMSAAPWNPLINDDSEKSKEQILRLRRERAAKMRHKECPDTVDFRVRASTPLVTASTVSVDDFGRRDIARRSPRSLCSSSTLSTKARIISDAKTATKLAQIYDERANIPANVRFDAIIAQNSIVAKSALARLDVAAAYLRRVHYFLYYSATFFRDELELLKTDTVWYTRHLPAEASSDDDDTDLLFVSEEEPKNEEPKTTVIHDDTDQMDKLQTTETEQGGEETNDKSEIQMQIDDDTDDPAIFAMDASIKRKLQKGPITTNDYGALAKQARDHCICYDLDLSSAWTELVTSAKSEIDQATEEFMQTHIIAEDHGRARCGFEWCHKLFKSDEFLRKHLSGRHVDYLEAWLTLTRRVHMWKLYDADEHKPLAPVRADNGQELDPNEMLYDSDHYRGRGIGGRGGRGSRGGRGRGDHAFHRGASRDSFSSSSRGPPRSNAVEESIPRLDDRRSLANYADVDAPKRKVLDLDFGVLLPPPPSKKKKKSTSSRPSTGSIQSPSGSTPSNNDTFK</sequence>
<reference evidence="3" key="1">
    <citation type="submission" date="2021-01" db="EMBL/GenBank/DDBJ databases">
        <authorList>
            <person name="Corre E."/>
            <person name="Pelletier E."/>
            <person name="Niang G."/>
            <person name="Scheremetjew M."/>
            <person name="Finn R."/>
            <person name="Kale V."/>
            <person name="Holt S."/>
            <person name="Cochrane G."/>
            <person name="Meng A."/>
            <person name="Brown T."/>
            <person name="Cohen L."/>
        </authorList>
    </citation>
    <scope>NUCLEOTIDE SEQUENCE</scope>
    <source>
        <strain evidence="3">CCMP1510</strain>
    </source>
</reference>
<dbReference type="PANTHER" id="PTHR13165">
    <property type="entry name" value="ARSENITE-RESISTANCE PROTEIN 2"/>
    <property type="match status" value="1"/>
</dbReference>
<proteinExistence type="predicted"/>
<feature type="domain" description="C2H2-type" evidence="2">
    <location>
        <begin position="547"/>
        <end position="570"/>
    </location>
</feature>
<feature type="region of interest" description="Disordered" evidence="1">
    <location>
        <begin position="416"/>
        <end position="437"/>
    </location>
</feature>
<accession>A0A7S3JPX6</accession>
<dbReference type="AlphaFoldDB" id="A0A7S3JPX6"/>
<protein>
    <recommendedName>
        <fullName evidence="2">C2H2-type domain-containing protein</fullName>
    </recommendedName>
</protein>
<feature type="compositionally biased region" description="Low complexity" evidence="1">
    <location>
        <begin position="651"/>
        <end position="664"/>
    </location>
</feature>
<feature type="region of interest" description="Disordered" evidence="1">
    <location>
        <begin position="693"/>
        <end position="738"/>
    </location>
</feature>
<dbReference type="GO" id="GO:0031053">
    <property type="term" value="P:primary miRNA processing"/>
    <property type="evidence" value="ECO:0007669"/>
    <property type="project" value="TreeGrafter"/>
</dbReference>
<name>A0A7S3JPX6_9STRA</name>
<feature type="compositionally biased region" description="Basic and acidic residues" evidence="1">
    <location>
        <begin position="418"/>
        <end position="437"/>
    </location>
</feature>
<gene>
    <name evidence="3" type="ORF">ALAG00032_LOCUS1968</name>
</gene>
<evidence type="ECO:0000313" key="3">
    <source>
        <dbReference type="EMBL" id="CAE0361235.1"/>
    </source>
</evidence>
<evidence type="ECO:0000259" key="2">
    <source>
        <dbReference type="PROSITE" id="PS00028"/>
    </source>
</evidence>
<feature type="compositionally biased region" description="Low complexity" evidence="1">
    <location>
        <begin position="715"/>
        <end position="727"/>
    </location>
</feature>
<evidence type="ECO:0000256" key="1">
    <source>
        <dbReference type="SAM" id="MobiDB-lite"/>
    </source>
</evidence>
<dbReference type="GO" id="GO:0016604">
    <property type="term" value="C:nuclear body"/>
    <property type="evidence" value="ECO:0007669"/>
    <property type="project" value="TreeGrafter"/>
</dbReference>